<reference evidence="1 2" key="1">
    <citation type="submission" date="2016-10" db="EMBL/GenBank/DDBJ databases">
        <authorList>
            <person name="de Groot N.N."/>
        </authorList>
    </citation>
    <scope>NUCLEOTIDE SEQUENCE [LARGE SCALE GENOMIC DNA]</scope>
    <source>
        <strain evidence="1 2">DSM 14858</strain>
    </source>
</reference>
<dbReference type="Pfam" id="PF11748">
    <property type="entry name" value="DUF3306"/>
    <property type="match status" value="1"/>
</dbReference>
<proteinExistence type="predicted"/>
<gene>
    <name evidence="1" type="ORF">SAMN04488526_0558</name>
</gene>
<sequence length="194" mass="21264">MSDFWSRRKQAVADAQKAETAAATEARESEILKVERATQDGMTEAELLKHLNLPDPDTIKSGDDVAAFLAKVVPTHIRNRALRSLWRSNPVLACVDGLNDYDGDFTGNGLNGGALKTSHEVGKGMAAHVKRVVTSVSDEKTLENETQPIEKKLLAEKPVAVKPSECEVAEEEFATLPVMPSPRMRFTFEEESDA</sequence>
<evidence type="ECO:0008006" key="3">
    <source>
        <dbReference type="Google" id="ProtNLM"/>
    </source>
</evidence>
<dbReference type="RefSeq" id="WP_092759547.1">
    <property type="nucleotide sequence ID" value="NZ_FNZQ01000001.1"/>
</dbReference>
<protein>
    <recommendedName>
        <fullName evidence="3">DUF3306 domain-containing protein</fullName>
    </recommendedName>
</protein>
<name>A0A1H7GYH8_9RHOB</name>
<organism evidence="1 2">
    <name type="scientific">Jannaschia helgolandensis</name>
    <dbReference type="NCBI Taxonomy" id="188906"/>
    <lineage>
        <taxon>Bacteria</taxon>
        <taxon>Pseudomonadati</taxon>
        <taxon>Pseudomonadota</taxon>
        <taxon>Alphaproteobacteria</taxon>
        <taxon>Rhodobacterales</taxon>
        <taxon>Roseobacteraceae</taxon>
        <taxon>Jannaschia</taxon>
    </lineage>
</organism>
<evidence type="ECO:0000313" key="1">
    <source>
        <dbReference type="EMBL" id="SEK43084.1"/>
    </source>
</evidence>
<evidence type="ECO:0000313" key="2">
    <source>
        <dbReference type="Proteomes" id="UP000199283"/>
    </source>
</evidence>
<accession>A0A1H7GYH8</accession>
<dbReference type="EMBL" id="FNZQ01000001">
    <property type="protein sequence ID" value="SEK43084.1"/>
    <property type="molecule type" value="Genomic_DNA"/>
</dbReference>
<dbReference type="InterPro" id="IPR021735">
    <property type="entry name" value="DUF3306"/>
</dbReference>
<keyword evidence="2" id="KW-1185">Reference proteome</keyword>
<dbReference type="Proteomes" id="UP000199283">
    <property type="component" value="Unassembled WGS sequence"/>
</dbReference>
<dbReference type="OrthoDB" id="8100830at2"/>
<dbReference type="AlphaFoldDB" id="A0A1H7GYH8"/>
<dbReference type="STRING" id="188906.SAMN04488526_0558"/>